<dbReference type="InterPro" id="IPR051610">
    <property type="entry name" value="GPI/OXD"/>
</dbReference>
<dbReference type="EMBL" id="CP017755">
    <property type="protein sequence ID" value="AOZ08334.1"/>
    <property type="molecule type" value="Genomic_DNA"/>
</dbReference>
<evidence type="ECO:0000259" key="3">
    <source>
        <dbReference type="Pfam" id="PF07883"/>
    </source>
</evidence>
<dbReference type="PANTHER" id="PTHR35848:SF6">
    <property type="entry name" value="CUPIN TYPE-2 DOMAIN-CONTAINING PROTEIN"/>
    <property type="match status" value="1"/>
</dbReference>
<dbReference type="Proteomes" id="UP000177515">
    <property type="component" value="Chromosome 2"/>
</dbReference>
<evidence type="ECO:0000313" key="5">
    <source>
        <dbReference type="Proteomes" id="UP000177515"/>
    </source>
</evidence>
<sequence length="166" mass="18061">MKDGHPLLLRADQVQAGLHTFRHPWNPNSEITGARLGRMLGLRRTGVNFTTVPPGKESFVYHAHHLEEEWIYILSGRGVAEIDGEVFEVGAGDFMAFPATGVAHHLVNAGDQDLVYLCGGEHREAEIVDFPRLGKRSVRTGDTVEVFDRPGTPPPGSPASDAGTAR</sequence>
<gene>
    <name evidence="4" type="ORF">BKK80_20350</name>
</gene>
<accession>A0ABM6F9K1</accession>
<name>A0ABM6F9K1_9BURK</name>
<dbReference type="RefSeq" id="WP_071017560.1">
    <property type="nucleotide sequence ID" value="NZ_CP017755.1"/>
</dbReference>
<dbReference type="Gene3D" id="2.60.120.10">
    <property type="entry name" value="Jelly Rolls"/>
    <property type="match status" value="1"/>
</dbReference>
<dbReference type="Pfam" id="PF07883">
    <property type="entry name" value="Cupin_2"/>
    <property type="match status" value="1"/>
</dbReference>
<protein>
    <submittedName>
        <fullName evidence="4">Cupin</fullName>
    </submittedName>
</protein>
<dbReference type="InterPro" id="IPR014710">
    <property type="entry name" value="RmlC-like_jellyroll"/>
</dbReference>
<dbReference type="InterPro" id="IPR013096">
    <property type="entry name" value="Cupin_2"/>
</dbReference>
<keyword evidence="5" id="KW-1185">Reference proteome</keyword>
<evidence type="ECO:0000256" key="2">
    <source>
        <dbReference type="SAM" id="MobiDB-lite"/>
    </source>
</evidence>
<dbReference type="PANTHER" id="PTHR35848">
    <property type="entry name" value="OXALATE-BINDING PROTEIN"/>
    <property type="match status" value="1"/>
</dbReference>
<dbReference type="InterPro" id="IPR011051">
    <property type="entry name" value="RmlC_Cupin_sf"/>
</dbReference>
<feature type="domain" description="Cupin type-2" evidence="3">
    <location>
        <begin position="49"/>
        <end position="118"/>
    </location>
</feature>
<evidence type="ECO:0000256" key="1">
    <source>
        <dbReference type="ARBA" id="ARBA00022723"/>
    </source>
</evidence>
<dbReference type="SUPFAM" id="SSF51182">
    <property type="entry name" value="RmlC-like cupins"/>
    <property type="match status" value="1"/>
</dbReference>
<organism evidence="4 5">
    <name type="scientific">Cupriavidus malaysiensis</name>
    <dbReference type="NCBI Taxonomy" id="367825"/>
    <lineage>
        <taxon>Bacteria</taxon>
        <taxon>Pseudomonadati</taxon>
        <taxon>Pseudomonadota</taxon>
        <taxon>Betaproteobacteria</taxon>
        <taxon>Burkholderiales</taxon>
        <taxon>Burkholderiaceae</taxon>
        <taxon>Cupriavidus</taxon>
    </lineage>
</organism>
<reference evidence="4 5" key="1">
    <citation type="submission" date="2016-10" db="EMBL/GenBank/DDBJ databases">
        <title>Complete genome sequences of three Cupriavidus strains isolated from various Malaysian environments.</title>
        <authorList>
            <person name="Abdullah A.A.-A."/>
            <person name="Shafie N.A.H."/>
            <person name="Lau N.S."/>
        </authorList>
    </citation>
    <scope>NUCLEOTIDE SEQUENCE [LARGE SCALE GENOMIC DNA]</scope>
    <source>
        <strain evidence="4 5">USMAA1020</strain>
    </source>
</reference>
<evidence type="ECO:0000313" key="4">
    <source>
        <dbReference type="EMBL" id="AOZ08334.1"/>
    </source>
</evidence>
<dbReference type="CDD" id="cd02224">
    <property type="entry name" value="cupin_SPO2919-like"/>
    <property type="match status" value="1"/>
</dbReference>
<feature type="region of interest" description="Disordered" evidence="2">
    <location>
        <begin position="141"/>
        <end position="166"/>
    </location>
</feature>
<keyword evidence="1" id="KW-0479">Metal-binding</keyword>
<proteinExistence type="predicted"/>